<dbReference type="InterPro" id="IPR050640">
    <property type="entry name" value="Bact_2-comp_sensor_kinase"/>
</dbReference>
<evidence type="ECO:0000256" key="2">
    <source>
        <dbReference type="SAM" id="Phobius"/>
    </source>
</evidence>
<feature type="domain" description="Two component regulator three Y" evidence="5">
    <location>
        <begin position="650"/>
        <end position="710"/>
    </location>
</feature>
<keyword evidence="2" id="KW-0472">Membrane</keyword>
<dbReference type="Pfam" id="PF07495">
    <property type="entry name" value="Y_Y_Y"/>
    <property type="match status" value="1"/>
</dbReference>
<dbReference type="Pfam" id="PF06580">
    <property type="entry name" value="His_kinase"/>
    <property type="match status" value="1"/>
</dbReference>
<keyword evidence="3" id="KW-0732">Signal</keyword>
<dbReference type="GO" id="GO:0000155">
    <property type="term" value="F:phosphorelay sensor kinase activity"/>
    <property type="evidence" value="ECO:0007669"/>
    <property type="project" value="InterPro"/>
</dbReference>
<keyword evidence="2" id="KW-0812">Transmembrane</keyword>
<evidence type="ECO:0000256" key="1">
    <source>
        <dbReference type="SAM" id="Coils"/>
    </source>
</evidence>
<dbReference type="InterPro" id="IPR013783">
    <property type="entry name" value="Ig-like_fold"/>
</dbReference>
<protein>
    <recommendedName>
        <fullName evidence="8">Signal transduction histidine kinase internal region domain-containing protein</fullName>
    </recommendedName>
</protein>
<dbReference type="InterPro" id="IPR015943">
    <property type="entry name" value="WD40/YVTN_repeat-like_dom_sf"/>
</dbReference>
<keyword evidence="7" id="KW-1185">Reference proteome</keyword>
<dbReference type="RefSeq" id="WP_081162045.1">
    <property type="nucleotide sequence ID" value="NZ_LWBP01000045.1"/>
</dbReference>
<evidence type="ECO:0000259" key="5">
    <source>
        <dbReference type="Pfam" id="PF07495"/>
    </source>
</evidence>
<dbReference type="PANTHER" id="PTHR34220">
    <property type="entry name" value="SENSOR HISTIDINE KINASE YPDA"/>
    <property type="match status" value="1"/>
</dbReference>
<keyword evidence="2" id="KW-1133">Transmembrane helix</keyword>
<keyword evidence="1" id="KW-0175">Coiled coil</keyword>
<dbReference type="SUPFAM" id="SSF55874">
    <property type="entry name" value="ATPase domain of HSP90 chaperone/DNA topoisomerase II/histidine kinase"/>
    <property type="match status" value="1"/>
</dbReference>
<dbReference type="Pfam" id="PF07494">
    <property type="entry name" value="Reg_prop"/>
    <property type="match status" value="1"/>
</dbReference>
<dbReference type="Gene3D" id="3.30.565.10">
    <property type="entry name" value="Histidine kinase-like ATPase, C-terminal domain"/>
    <property type="match status" value="1"/>
</dbReference>
<dbReference type="InterPro" id="IPR010559">
    <property type="entry name" value="Sig_transdc_His_kin_internal"/>
</dbReference>
<dbReference type="AlphaFoldDB" id="A0A1V9G7M5"/>
<dbReference type="GO" id="GO:0016020">
    <property type="term" value="C:membrane"/>
    <property type="evidence" value="ECO:0007669"/>
    <property type="project" value="InterPro"/>
</dbReference>
<feature type="coiled-coil region" evidence="1">
    <location>
        <begin position="743"/>
        <end position="770"/>
    </location>
</feature>
<evidence type="ECO:0000259" key="4">
    <source>
        <dbReference type="Pfam" id="PF06580"/>
    </source>
</evidence>
<dbReference type="PANTHER" id="PTHR34220:SF7">
    <property type="entry name" value="SENSOR HISTIDINE KINASE YPDA"/>
    <property type="match status" value="1"/>
</dbReference>
<dbReference type="STRING" id="550983.A4R26_12800"/>
<name>A0A1V9G7M5_9BACT</name>
<evidence type="ECO:0000256" key="3">
    <source>
        <dbReference type="SAM" id="SignalP"/>
    </source>
</evidence>
<proteinExistence type="predicted"/>
<comment type="caution">
    <text evidence="6">The sequence shown here is derived from an EMBL/GenBank/DDBJ whole genome shotgun (WGS) entry which is preliminary data.</text>
</comment>
<dbReference type="InterPro" id="IPR011110">
    <property type="entry name" value="Reg_prop"/>
</dbReference>
<organism evidence="6 7">
    <name type="scientific">Niastella populi</name>
    <dbReference type="NCBI Taxonomy" id="550983"/>
    <lineage>
        <taxon>Bacteria</taxon>
        <taxon>Pseudomonadati</taxon>
        <taxon>Bacteroidota</taxon>
        <taxon>Chitinophagia</taxon>
        <taxon>Chitinophagales</taxon>
        <taxon>Chitinophagaceae</taxon>
        <taxon>Niastella</taxon>
    </lineage>
</organism>
<dbReference type="EMBL" id="LWBP01000045">
    <property type="protein sequence ID" value="OQP66651.1"/>
    <property type="molecule type" value="Genomic_DNA"/>
</dbReference>
<sequence>MRTKLWLAALCMLLFRGVATAQEYSYLHYGINDGLAGATVYCITQDKDGFIWTGTETGVSRFDGTRFKNFTTKDGLPDLEILSIFSDSKGRVWMAPFRKSVCYYYQGKIHNQQNDSLLSRIQLKGNIENFVEDREGNILLKESNVLHLLATDGTVTAIDSLDHEPVSGCLMISLSASGYFLAQTHKKNIEFSRTACHSKPFPLPARIHNRVPVDKTMNAYGIILTDSVLGYKIWPFSNNNRVQLPIDRYHYKLITVGLMDDSLAYINESSGSLEYNIKTGQTRRYLPGIPVSRVFRDQAGDLWFTTMGEGIFRLNSSEWKTIRPKAGDENSMVTAVGKIGNELWIGDNHNYISRYTLPDLTLTHSRPFFYYMKNAILCFDTIDRHRIISAGNQGYIEGTRDFKFIRELNLVVKSMSRIDTRKRLLASKSGAFILDVFDFRITDTLWHERATVAYNKKDTFYIGTLNGLYRWMKGQPLVFLGKETPFLQKRISAIAESADGTLWIASYDDAGVIGYKNNKQVIAFTRQQGLSSDICRTLLVHNNVLWVGTDKGLNKIDLKKAGYPITQYTSKDGLASDMVNTLFADNSRLYVGTSAGLSFFDEQNDAPTEPCRIYLLSLVNSDRERIADSTGLVIPYTNKRLHVEFAGISYRSAGKIIYRYRMTGIDTTWRETKDPYLEFPELPSGNYDLEVMAINKFGNASRIISVPITVTLQFWKKTWFVISVWALSLAMLWWLGARRIARIRHKQQEKERLMQKMAELENTALTSQMNPHFIFNCLNSIQLFIFNGDITASNKYIAGLGKLIRMTLNNSSRSFVSLADESDYLSSYLSLEKMRFEDKIDYELVMDNIANPSTVLIPPMLIQPFVENALQHGLAPRAGSKGFISIRMLQQGEKLIITVSDNGIGRKAAAAGKKTGLKGNIKEYSSKGMALTKDRLDIINTLYKGAATIEVSDLVDHTNTPSGTSVVITLPLFREESF</sequence>
<evidence type="ECO:0000313" key="7">
    <source>
        <dbReference type="Proteomes" id="UP000192276"/>
    </source>
</evidence>
<feature type="signal peptide" evidence="3">
    <location>
        <begin position="1"/>
        <end position="21"/>
    </location>
</feature>
<dbReference type="Proteomes" id="UP000192276">
    <property type="component" value="Unassembled WGS sequence"/>
</dbReference>
<feature type="chain" id="PRO_5013320299" description="Signal transduction histidine kinase internal region domain-containing protein" evidence="3">
    <location>
        <begin position="22"/>
        <end position="978"/>
    </location>
</feature>
<reference evidence="7" key="1">
    <citation type="submission" date="2016-04" db="EMBL/GenBank/DDBJ databases">
        <authorList>
            <person name="Chen L."/>
            <person name="Zhuang W."/>
            <person name="Wang G."/>
        </authorList>
    </citation>
    <scope>NUCLEOTIDE SEQUENCE [LARGE SCALE GENOMIC DNA]</scope>
    <source>
        <strain evidence="7">208</strain>
    </source>
</reference>
<dbReference type="SUPFAM" id="SSF63829">
    <property type="entry name" value="Calcium-dependent phosphotriesterase"/>
    <property type="match status" value="2"/>
</dbReference>
<dbReference type="InterPro" id="IPR011123">
    <property type="entry name" value="Y_Y_Y"/>
</dbReference>
<gene>
    <name evidence="6" type="ORF">A4R26_12800</name>
</gene>
<evidence type="ECO:0000313" key="6">
    <source>
        <dbReference type="EMBL" id="OQP66651.1"/>
    </source>
</evidence>
<dbReference type="InterPro" id="IPR036890">
    <property type="entry name" value="HATPase_C_sf"/>
</dbReference>
<evidence type="ECO:0008006" key="8">
    <source>
        <dbReference type="Google" id="ProtNLM"/>
    </source>
</evidence>
<accession>A0A1V9G7M5</accession>
<dbReference type="Gene3D" id="2.60.40.10">
    <property type="entry name" value="Immunoglobulins"/>
    <property type="match status" value="1"/>
</dbReference>
<feature type="transmembrane region" description="Helical" evidence="2">
    <location>
        <begin position="719"/>
        <end position="737"/>
    </location>
</feature>
<dbReference type="Gene3D" id="2.130.10.10">
    <property type="entry name" value="YVTN repeat-like/Quinoprotein amine dehydrogenase"/>
    <property type="match status" value="3"/>
</dbReference>
<dbReference type="OrthoDB" id="9809670at2"/>
<feature type="domain" description="Signal transduction histidine kinase internal region" evidence="4">
    <location>
        <begin position="761"/>
        <end position="840"/>
    </location>
</feature>